<proteinExistence type="predicted"/>
<sequence>MTAEMAAIGITSVLVGLGSIGAGIGFDVAEKQKMDELNTKSQKLKDDVHAAGNLYDHVYFMVSENLARAKKALDKLPSDMLEKVKSEIAVGKQIPQLTKP</sequence>
<reference evidence="1" key="1">
    <citation type="submission" date="2023-01" db="EMBL/GenBank/DDBJ databases">
        <title>Genome assembly of the deep-sea coral Lophelia pertusa.</title>
        <authorList>
            <person name="Herrera S."/>
            <person name="Cordes E."/>
        </authorList>
    </citation>
    <scope>NUCLEOTIDE SEQUENCE</scope>
    <source>
        <strain evidence="1">USNM1676648</strain>
        <tissue evidence="1">Polyp</tissue>
    </source>
</reference>
<name>A0A9W9ZXI7_9CNID</name>
<protein>
    <submittedName>
        <fullName evidence="1">Uncharacterized protein</fullName>
    </submittedName>
</protein>
<evidence type="ECO:0000313" key="2">
    <source>
        <dbReference type="Proteomes" id="UP001163046"/>
    </source>
</evidence>
<dbReference type="AlphaFoldDB" id="A0A9W9ZXI7"/>
<evidence type="ECO:0000313" key="1">
    <source>
        <dbReference type="EMBL" id="KAJ7388808.1"/>
    </source>
</evidence>
<dbReference type="EMBL" id="MU825450">
    <property type="protein sequence ID" value="KAJ7388808.1"/>
    <property type="molecule type" value="Genomic_DNA"/>
</dbReference>
<organism evidence="1 2">
    <name type="scientific">Desmophyllum pertusum</name>
    <dbReference type="NCBI Taxonomy" id="174260"/>
    <lineage>
        <taxon>Eukaryota</taxon>
        <taxon>Metazoa</taxon>
        <taxon>Cnidaria</taxon>
        <taxon>Anthozoa</taxon>
        <taxon>Hexacorallia</taxon>
        <taxon>Scleractinia</taxon>
        <taxon>Caryophylliina</taxon>
        <taxon>Caryophylliidae</taxon>
        <taxon>Desmophyllum</taxon>
    </lineage>
</organism>
<keyword evidence="2" id="KW-1185">Reference proteome</keyword>
<comment type="caution">
    <text evidence="1">The sequence shown here is derived from an EMBL/GenBank/DDBJ whole genome shotgun (WGS) entry which is preliminary data.</text>
</comment>
<gene>
    <name evidence="1" type="ORF">OS493_035592</name>
</gene>
<dbReference type="Proteomes" id="UP001163046">
    <property type="component" value="Unassembled WGS sequence"/>
</dbReference>
<accession>A0A9W9ZXI7</accession>